<accession>A0A2T4Z4Z5</accession>
<keyword evidence="7 12" id="KW-0067">ATP-binding</keyword>
<dbReference type="GO" id="GO:0005524">
    <property type="term" value="F:ATP binding"/>
    <property type="evidence" value="ECO:0007669"/>
    <property type="project" value="UniProtKB-UniRule"/>
</dbReference>
<dbReference type="PIRSF" id="PIRSF001529">
    <property type="entry name" value="Ser-tRNA-synth_IIa"/>
    <property type="match status" value="1"/>
</dbReference>
<keyword evidence="5 12" id="KW-0436">Ligase</keyword>
<dbReference type="InterPro" id="IPR045864">
    <property type="entry name" value="aa-tRNA-synth_II/BPL/LPL"/>
</dbReference>
<dbReference type="Gene3D" id="3.30.930.10">
    <property type="entry name" value="Bira Bifunctional Protein, Domain 2"/>
    <property type="match status" value="1"/>
</dbReference>
<dbReference type="InterPro" id="IPR006195">
    <property type="entry name" value="aa-tRNA-synth_II"/>
</dbReference>
<evidence type="ECO:0000256" key="3">
    <source>
        <dbReference type="ARBA" id="ARBA00010728"/>
    </source>
</evidence>
<evidence type="ECO:0000256" key="7">
    <source>
        <dbReference type="ARBA" id="ARBA00022840"/>
    </source>
</evidence>
<dbReference type="InterPro" id="IPR042103">
    <property type="entry name" value="SerRS_1_N_sf"/>
</dbReference>
<feature type="binding site" evidence="12 14">
    <location>
        <begin position="262"/>
        <end position="264"/>
    </location>
    <ligand>
        <name>ATP</name>
        <dbReference type="ChEBI" id="CHEBI:30616"/>
    </ligand>
</feature>
<keyword evidence="18" id="KW-1185">Reference proteome</keyword>
<dbReference type="GO" id="GO:0140096">
    <property type="term" value="F:catalytic activity, acting on a protein"/>
    <property type="evidence" value="ECO:0007669"/>
    <property type="project" value="UniProtKB-ARBA"/>
</dbReference>
<evidence type="ECO:0000256" key="1">
    <source>
        <dbReference type="ARBA" id="ARBA00004496"/>
    </source>
</evidence>
<comment type="pathway">
    <text evidence="2 12">Aminoacyl-tRNA biosynthesis; selenocysteinyl-tRNA(Sec) biosynthesis; L-seryl-tRNA(Sec) from L-serine and tRNA(Sec): step 1/1.</text>
</comment>
<dbReference type="HAMAP" id="MF_00176">
    <property type="entry name" value="Ser_tRNA_synth_type1"/>
    <property type="match status" value="1"/>
</dbReference>
<dbReference type="InterPro" id="IPR010978">
    <property type="entry name" value="tRNA-bd_arm"/>
</dbReference>
<dbReference type="Pfam" id="PF02403">
    <property type="entry name" value="Seryl_tRNA_N"/>
    <property type="match status" value="1"/>
</dbReference>
<evidence type="ECO:0000313" key="17">
    <source>
        <dbReference type="EMBL" id="PTM56926.1"/>
    </source>
</evidence>
<evidence type="ECO:0000256" key="9">
    <source>
        <dbReference type="ARBA" id="ARBA00023146"/>
    </source>
</evidence>
<feature type="binding site" evidence="12">
    <location>
        <position position="385"/>
    </location>
    <ligand>
        <name>L-serine</name>
        <dbReference type="ChEBI" id="CHEBI:33384"/>
    </ligand>
</feature>
<sequence>MLDIKWLRNNLELVREKYQHRGEDVSGLDAILQLDERRRRGLAETEQLKNRRNTVSKEIAAKKKAGEDAADVIAEMREVGDRIKELDDEIRQVDEQLRHVLLTLPNIPHESVPVGDSEEDNVPVRHWGEVPTFSFEPQAHWDLAKGLDLLDFERASKVTGSRFVFYKGVGARLERALINLMLDLHTERHGYTEMIPPFMVNRNSMTGTGQLPKFAEDSFAVAATDYYLIPTAEVPVTNYHADEILSGDELPKKFAAFSANFRSEAGSAGRDTRGLIRTHQFNKVELVKLVKPETSYEALESLVQEVETVLQLLELPYRVLNMCTADLGFTAAKKYDLEVWLPSSNTYREISSCSNFEDYQARRANIRFRRDAGSKPEFVHTLNGSGLAVGRTVAAILENFQQEDGSIRIPNALQPYMGGLEKITRN</sequence>
<dbReference type="GO" id="GO:0016260">
    <property type="term" value="P:selenocysteine biosynthetic process"/>
    <property type="evidence" value="ECO:0007669"/>
    <property type="project" value="UniProtKB-UniRule"/>
</dbReference>
<dbReference type="GO" id="GO:0016740">
    <property type="term" value="F:transferase activity"/>
    <property type="evidence" value="ECO:0007669"/>
    <property type="project" value="UniProtKB-ARBA"/>
</dbReference>
<comment type="caution">
    <text evidence="12">Lacks conserved residue(s) required for the propagation of feature annotation.</text>
</comment>
<dbReference type="PANTHER" id="PTHR43697">
    <property type="entry name" value="SERYL-TRNA SYNTHETASE"/>
    <property type="match status" value="1"/>
</dbReference>
<dbReference type="InterPro" id="IPR002317">
    <property type="entry name" value="Ser-tRNA-ligase_type_1"/>
</dbReference>
<protein>
    <recommendedName>
        <fullName evidence="12">Serine--tRNA ligase</fullName>
        <ecNumber evidence="12">6.1.1.11</ecNumber>
    </recommendedName>
    <alternativeName>
        <fullName evidence="12">Seryl-tRNA synthetase</fullName>
        <shortName evidence="12">SerRS</shortName>
    </alternativeName>
    <alternativeName>
        <fullName evidence="12">Seryl-tRNA(Ser/Sec) synthetase</fullName>
    </alternativeName>
</protein>
<dbReference type="Proteomes" id="UP000241639">
    <property type="component" value="Unassembled WGS sequence"/>
</dbReference>
<dbReference type="OrthoDB" id="9804647at2"/>
<feature type="binding site" evidence="12 13">
    <location>
        <position position="285"/>
    </location>
    <ligand>
        <name>L-serine</name>
        <dbReference type="ChEBI" id="CHEBI:33384"/>
    </ligand>
</feature>
<comment type="subunit">
    <text evidence="12">Homodimer. The tRNA molecule binds across the dimer.</text>
</comment>
<evidence type="ECO:0000256" key="8">
    <source>
        <dbReference type="ARBA" id="ARBA00022917"/>
    </source>
</evidence>
<keyword evidence="4 12" id="KW-0963">Cytoplasm</keyword>
<dbReference type="GO" id="GO:0004828">
    <property type="term" value="F:serine-tRNA ligase activity"/>
    <property type="evidence" value="ECO:0007669"/>
    <property type="project" value="UniProtKB-UniRule"/>
</dbReference>
<evidence type="ECO:0000256" key="10">
    <source>
        <dbReference type="ARBA" id="ARBA00047929"/>
    </source>
</evidence>
<dbReference type="Pfam" id="PF00587">
    <property type="entry name" value="tRNA-synt_2b"/>
    <property type="match status" value="1"/>
</dbReference>
<feature type="domain" description="Aminoacyl-transfer RNA synthetases class-II family profile" evidence="16">
    <location>
        <begin position="170"/>
        <end position="410"/>
    </location>
</feature>
<dbReference type="NCBIfam" id="TIGR00414">
    <property type="entry name" value="serS"/>
    <property type="match status" value="1"/>
</dbReference>
<organism evidence="17 18">
    <name type="scientific">Desmospora activa DSM 45169</name>
    <dbReference type="NCBI Taxonomy" id="1121389"/>
    <lineage>
        <taxon>Bacteria</taxon>
        <taxon>Bacillati</taxon>
        <taxon>Bacillota</taxon>
        <taxon>Bacilli</taxon>
        <taxon>Bacillales</taxon>
        <taxon>Thermoactinomycetaceae</taxon>
        <taxon>Desmospora</taxon>
    </lineage>
</organism>
<feature type="coiled-coil region" evidence="15">
    <location>
        <begin position="69"/>
        <end position="103"/>
    </location>
</feature>
<dbReference type="GO" id="GO:0006434">
    <property type="term" value="P:seryl-tRNA aminoacylation"/>
    <property type="evidence" value="ECO:0007669"/>
    <property type="project" value="UniProtKB-UniRule"/>
</dbReference>
<evidence type="ECO:0000256" key="11">
    <source>
        <dbReference type="ARBA" id="ARBA00048823"/>
    </source>
</evidence>
<comment type="caution">
    <text evidence="17">The sequence shown here is derived from an EMBL/GenBank/DDBJ whole genome shotgun (WGS) entry which is preliminary data.</text>
</comment>
<feature type="binding site" evidence="12 14">
    <location>
        <begin position="349"/>
        <end position="352"/>
    </location>
    <ligand>
        <name>ATP</name>
        <dbReference type="ChEBI" id="CHEBI:30616"/>
    </ligand>
</feature>
<dbReference type="UniPathway" id="UPA00906">
    <property type="reaction ID" value="UER00895"/>
</dbReference>
<evidence type="ECO:0000256" key="15">
    <source>
        <dbReference type="SAM" id="Coils"/>
    </source>
</evidence>
<comment type="catalytic activity">
    <reaction evidence="11 12">
        <text>tRNA(Ser) + L-serine + ATP = L-seryl-tRNA(Ser) + AMP + diphosphate + H(+)</text>
        <dbReference type="Rhea" id="RHEA:12292"/>
        <dbReference type="Rhea" id="RHEA-COMP:9669"/>
        <dbReference type="Rhea" id="RHEA-COMP:9703"/>
        <dbReference type="ChEBI" id="CHEBI:15378"/>
        <dbReference type="ChEBI" id="CHEBI:30616"/>
        <dbReference type="ChEBI" id="CHEBI:33019"/>
        <dbReference type="ChEBI" id="CHEBI:33384"/>
        <dbReference type="ChEBI" id="CHEBI:78442"/>
        <dbReference type="ChEBI" id="CHEBI:78533"/>
        <dbReference type="ChEBI" id="CHEBI:456215"/>
        <dbReference type="EC" id="6.1.1.11"/>
    </reaction>
</comment>
<feature type="binding site" evidence="12">
    <location>
        <begin position="231"/>
        <end position="233"/>
    </location>
    <ligand>
        <name>L-serine</name>
        <dbReference type="ChEBI" id="CHEBI:33384"/>
    </ligand>
</feature>
<comment type="subcellular location">
    <subcellularLocation>
        <location evidence="1 12">Cytoplasm</location>
    </subcellularLocation>
</comment>
<comment type="function">
    <text evidence="12">Catalyzes the attachment of serine to tRNA(Ser). Is also able to aminoacylate tRNA(Sec) with serine, to form the misacylated tRNA L-seryl-tRNA(Sec), which will be further converted into selenocysteinyl-tRNA(Sec).</text>
</comment>
<keyword evidence="8 12" id="KW-0648">Protein biosynthesis</keyword>
<dbReference type="InterPro" id="IPR033729">
    <property type="entry name" value="SerRS_core"/>
</dbReference>
<name>A0A2T4Z4Z5_9BACL</name>
<dbReference type="GO" id="GO:0005737">
    <property type="term" value="C:cytoplasm"/>
    <property type="evidence" value="ECO:0007669"/>
    <property type="project" value="UniProtKB-SubCell"/>
</dbReference>
<dbReference type="PRINTS" id="PR00981">
    <property type="entry name" value="TRNASYNTHSER"/>
</dbReference>
<evidence type="ECO:0000259" key="16">
    <source>
        <dbReference type="PROSITE" id="PS50862"/>
    </source>
</evidence>
<feature type="binding site" evidence="13">
    <location>
        <position position="231"/>
    </location>
    <ligand>
        <name>L-serine</name>
        <dbReference type="ChEBI" id="CHEBI:33384"/>
    </ligand>
</feature>
<keyword evidence="9 12" id="KW-0030">Aminoacyl-tRNA synthetase</keyword>
<dbReference type="Gene3D" id="1.10.287.40">
    <property type="entry name" value="Serine-tRNA synthetase, tRNA binding domain"/>
    <property type="match status" value="1"/>
</dbReference>
<dbReference type="InterPro" id="IPR002314">
    <property type="entry name" value="aa-tRNA-synt_IIb"/>
</dbReference>
<feature type="binding site" evidence="13">
    <location>
        <position position="262"/>
    </location>
    <ligand>
        <name>L-serine</name>
        <dbReference type="ChEBI" id="CHEBI:33384"/>
    </ligand>
</feature>
<evidence type="ECO:0000256" key="13">
    <source>
        <dbReference type="PIRSR" id="PIRSR001529-1"/>
    </source>
</evidence>
<dbReference type="SUPFAM" id="SSF55681">
    <property type="entry name" value="Class II aaRS and biotin synthetases"/>
    <property type="match status" value="1"/>
</dbReference>
<dbReference type="CDD" id="cd00770">
    <property type="entry name" value="SerRS_core"/>
    <property type="match status" value="1"/>
</dbReference>
<evidence type="ECO:0000256" key="4">
    <source>
        <dbReference type="ARBA" id="ARBA00022490"/>
    </source>
</evidence>
<evidence type="ECO:0000256" key="14">
    <source>
        <dbReference type="PIRSR" id="PIRSR001529-2"/>
    </source>
</evidence>
<evidence type="ECO:0000256" key="6">
    <source>
        <dbReference type="ARBA" id="ARBA00022741"/>
    </source>
</evidence>
<evidence type="ECO:0000256" key="5">
    <source>
        <dbReference type="ARBA" id="ARBA00022598"/>
    </source>
</evidence>
<comment type="catalytic activity">
    <reaction evidence="10 12">
        <text>tRNA(Sec) + L-serine + ATP = L-seryl-tRNA(Sec) + AMP + diphosphate + H(+)</text>
        <dbReference type="Rhea" id="RHEA:42580"/>
        <dbReference type="Rhea" id="RHEA-COMP:9742"/>
        <dbReference type="Rhea" id="RHEA-COMP:10128"/>
        <dbReference type="ChEBI" id="CHEBI:15378"/>
        <dbReference type="ChEBI" id="CHEBI:30616"/>
        <dbReference type="ChEBI" id="CHEBI:33019"/>
        <dbReference type="ChEBI" id="CHEBI:33384"/>
        <dbReference type="ChEBI" id="CHEBI:78442"/>
        <dbReference type="ChEBI" id="CHEBI:78533"/>
        <dbReference type="ChEBI" id="CHEBI:456215"/>
        <dbReference type="EC" id="6.1.1.11"/>
    </reaction>
</comment>
<comment type="domain">
    <text evidence="12">Consists of two distinct domains, a catalytic core and a N-terminal extension that is involved in tRNA binding.</text>
</comment>
<proteinExistence type="inferred from homology"/>
<dbReference type="AlphaFoldDB" id="A0A2T4Z4Z5"/>
<keyword evidence="15" id="KW-0175">Coiled coil</keyword>
<comment type="similarity">
    <text evidence="3 12">Belongs to the class-II aminoacyl-tRNA synthetase family. Type-1 seryl-tRNA synthetase subfamily.</text>
</comment>
<gene>
    <name evidence="12" type="primary">serS</name>
    <name evidence="17" type="ORF">C8J48_3254</name>
</gene>
<evidence type="ECO:0000256" key="12">
    <source>
        <dbReference type="HAMAP-Rule" id="MF_00176"/>
    </source>
</evidence>
<dbReference type="EMBL" id="PZZP01000002">
    <property type="protein sequence ID" value="PTM56926.1"/>
    <property type="molecule type" value="Genomic_DNA"/>
</dbReference>
<dbReference type="PANTHER" id="PTHR43697:SF1">
    <property type="entry name" value="SERINE--TRNA LIGASE"/>
    <property type="match status" value="1"/>
</dbReference>
<dbReference type="SUPFAM" id="SSF46589">
    <property type="entry name" value="tRNA-binding arm"/>
    <property type="match status" value="1"/>
</dbReference>
<dbReference type="EC" id="6.1.1.11" evidence="12"/>
<feature type="binding site" evidence="13">
    <location>
        <position position="383"/>
    </location>
    <ligand>
        <name>L-serine</name>
        <dbReference type="ChEBI" id="CHEBI:33384"/>
    </ligand>
</feature>
<keyword evidence="6 12" id="KW-0547">Nucleotide-binding</keyword>
<evidence type="ECO:0000313" key="18">
    <source>
        <dbReference type="Proteomes" id="UP000241639"/>
    </source>
</evidence>
<dbReference type="PROSITE" id="PS50862">
    <property type="entry name" value="AA_TRNA_LIGASE_II"/>
    <property type="match status" value="1"/>
</dbReference>
<dbReference type="InterPro" id="IPR015866">
    <property type="entry name" value="Ser-tRNA-synth_1_N"/>
</dbReference>
<reference evidence="17 18" key="1">
    <citation type="submission" date="2018-04" db="EMBL/GenBank/DDBJ databases">
        <title>Genomic Encyclopedia of Archaeal and Bacterial Type Strains, Phase II (KMG-II): from individual species to whole genera.</title>
        <authorList>
            <person name="Goeker M."/>
        </authorList>
    </citation>
    <scope>NUCLEOTIDE SEQUENCE [LARGE SCALE GENOMIC DNA]</scope>
    <source>
        <strain evidence="17 18">DSM 45169</strain>
    </source>
</reference>
<dbReference type="RefSeq" id="WP_107728210.1">
    <property type="nucleotide sequence ID" value="NZ_PZZP01000002.1"/>
</dbReference>
<evidence type="ECO:0000256" key="2">
    <source>
        <dbReference type="ARBA" id="ARBA00005045"/>
    </source>
</evidence>